<dbReference type="AlphaFoldDB" id="A0A5M6IDP4"/>
<dbReference type="RefSeq" id="WP_150062018.1">
    <property type="nucleotide sequence ID" value="NZ_JACHII010000002.1"/>
</dbReference>
<comment type="caution">
    <text evidence="2">The sequence shown here is derived from an EMBL/GenBank/DDBJ whole genome shotgun (WGS) entry which is preliminary data.</text>
</comment>
<reference evidence="2 3" key="1">
    <citation type="submission" date="2019-09" db="EMBL/GenBank/DDBJ databases">
        <title>Genome sequence of Roseospira marina, one of the more divergent members of the non-sulfur purple photosynthetic bacterial family, the Rhodospirillaceae.</title>
        <authorList>
            <person name="Meyer T."/>
            <person name="Kyndt J."/>
        </authorList>
    </citation>
    <scope>NUCLEOTIDE SEQUENCE [LARGE SCALE GENOMIC DNA]</scope>
    <source>
        <strain evidence="2 3">DSM 15113</strain>
    </source>
</reference>
<keyword evidence="3" id="KW-1185">Reference proteome</keyword>
<name>A0A5M6IDP4_9PROT</name>
<evidence type="ECO:0000259" key="1">
    <source>
        <dbReference type="Pfam" id="PF12680"/>
    </source>
</evidence>
<dbReference type="Pfam" id="PF12680">
    <property type="entry name" value="SnoaL_2"/>
    <property type="match status" value="1"/>
</dbReference>
<protein>
    <submittedName>
        <fullName evidence="2">Nuclear transport factor 2 family protein</fullName>
    </submittedName>
</protein>
<gene>
    <name evidence="2" type="ORF">F1188_08755</name>
</gene>
<evidence type="ECO:0000313" key="3">
    <source>
        <dbReference type="Proteomes" id="UP000324065"/>
    </source>
</evidence>
<dbReference type="OrthoDB" id="1115105at2"/>
<dbReference type="InterPro" id="IPR037401">
    <property type="entry name" value="SnoaL-like"/>
</dbReference>
<evidence type="ECO:0000313" key="2">
    <source>
        <dbReference type="EMBL" id="KAA5606087.1"/>
    </source>
</evidence>
<dbReference type="EMBL" id="VWPJ01000006">
    <property type="protein sequence ID" value="KAA5606087.1"/>
    <property type="molecule type" value="Genomic_DNA"/>
</dbReference>
<dbReference type="Proteomes" id="UP000324065">
    <property type="component" value="Unassembled WGS sequence"/>
</dbReference>
<organism evidence="2 3">
    <name type="scientific">Roseospira marina</name>
    <dbReference type="NCBI Taxonomy" id="140057"/>
    <lineage>
        <taxon>Bacteria</taxon>
        <taxon>Pseudomonadati</taxon>
        <taxon>Pseudomonadota</taxon>
        <taxon>Alphaproteobacteria</taxon>
        <taxon>Rhodospirillales</taxon>
        <taxon>Rhodospirillaceae</taxon>
        <taxon>Roseospira</taxon>
    </lineage>
</organism>
<feature type="domain" description="SnoaL-like" evidence="1">
    <location>
        <begin position="33"/>
        <end position="133"/>
    </location>
</feature>
<dbReference type="SUPFAM" id="SSF54427">
    <property type="entry name" value="NTF2-like"/>
    <property type="match status" value="1"/>
</dbReference>
<dbReference type="Gene3D" id="3.10.450.50">
    <property type="match status" value="1"/>
</dbReference>
<dbReference type="InterPro" id="IPR032710">
    <property type="entry name" value="NTF2-like_dom_sf"/>
</dbReference>
<sequence>MTGERTAPTLDAPTLDAPEPTSAVLAGAARYVAFFEALTPEALDTLGGVVTEDVHFVDPFNDTVGQDALRRVFLRMYADTQDPCFRVTHRAFDGSVCFLRWVFTARVRRLGAVWRIEGVSELRFAPDGRVCEHVDHWDAGRQFYERLPGLGWLLRRVRRRLGHNEPDAVSRS</sequence>
<proteinExistence type="predicted"/>
<accession>A0A5M6IDP4</accession>